<proteinExistence type="predicted"/>
<dbReference type="Pfam" id="PF01596">
    <property type="entry name" value="Methyltransf_3"/>
    <property type="match status" value="1"/>
</dbReference>
<dbReference type="Gene3D" id="3.40.50.150">
    <property type="entry name" value="Vaccinia Virus protein VP39"/>
    <property type="match status" value="1"/>
</dbReference>
<accession>A0ABQ6IAQ3</accession>
<evidence type="ECO:0008006" key="7">
    <source>
        <dbReference type="Google" id="ProtNLM"/>
    </source>
</evidence>
<keyword evidence="3" id="KW-0949">S-adenosyl-L-methionine</keyword>
<evidence type="ECO:0000256" key="1">
    <source>
        <dbReference type="ARBA" id="ARBA00022603"/>
    </source>
</evidence>
<dbReference type="InterPro" id="IPR029063">
    <property type="entry name" value="SAM-dependent_MTases_sf"/>
</dbReference>
<dbReference type="InterPro" id="IPR002935">
    <property type="entry name" value="SAM_O-MeTrfase"/>
</dbReference>
<sequence>MTHRRLTMSIEAANWAYCEDFRPEDRVLLEARDVADQLGCTPVHPGAGLLRLLAQVSGARSIVEIGTGAGVSTTYLLRGMGDEGVITTIDVEPEHHKAAKRTLAAAGIRPERARMITGRALEVLPRLTDAGYDLVLIDARKAEYPQYLEQALRLLRVGGMVVLDNALWHGRVPDPAQRDESTTAVRSTLKPGARRRTPHRRDDALGRRPPGRGQEHPVGPTRLHPASGHTKVRATRASAVRTEAKRRGEGIPYWRAPARASRRAATSSALISTTRRPPPSSGTRIT</sequence>
<evidence type="ECO:0000256" key="2">
    <source>
        <dbReference type="ARBA" id="ARBA00022679"/>
    </source>
</evidence>
<feature type="region of interest" description="Disordered" evidence="4">
    <location>
        <begin position="171"/>
        <end position="286"/>
    </location>
</feature>
<comment type="caution">
    <text evidence="5">The sequence shown here is derived from an EMBL/GenBank/DDBJ whole genome shotgun (WGS) entry which is preliminary data.</text>
</comment>
<dbReference type="SUPFAM" id="SSF53335">
    <property type="entry name" value="S-adenosyl-L-methionine-dependent methyltransferases"/>
    <property type="match status" value="1"/>
</dbReference>
<keyword evidence="2" id="KW-0808">Transferase</keyword>
<dbReference type="EMBL" id="BSUN01000001">
    <property type="protein sequence ID" value="GMA34870.1"/>
    <property type="molecule type" value="Genomic_DNA"/>
</dbReference>
<dbReference type="CDD" id="cd02440">
    <property type="entry name" value="AdoMet_MTases"/>
    <property type="match status" value="1"/>
</dbReference>
<evidence type="ECO:0000256" key="3">
    <source>
        <dbReference type="ARBA" id="ARBA00022691"/>
    </source>
</evidence>
<gene>
    <name evidence="5" type="ORF">GCM10025876_10740</name>
</gene>
<reference evidence="6" key="1">
    <citation type="journal article" date="2019" name="Int. J. Syst. Evol. Microbiol.">
        <title>The Global Catalogue of Microorganisms (GCM) 10K type strain sequencing project: providing services to taxonomists for standard genome sequencing and annotation.</title>
        <authorList>
            <consortium name="The Broad Institute Genomics Platform"/>
            <consortium name="The Broad Institute Genome Sequencing Center for Infectious Disease"/>
            <person name="Wu L."/>
            <person name="Ma J."/>
        </authorList>
    </citation>
    <scope>NUCLEOTIDE SEQUENCE [LARGE SCALE GENOMIC DNA]</scope>
    <source>
        <strain evidence="6">NBRC 112299</strain>
    </source>
</reference>
<evidence type="ECO:0000313" key="6">
    <source>
        <dbReference type="Proteomes" id="UP001157125"/>
    </source>
</evidence>
<dbReference type="PROSITE" id="PS51682">
    <property type="entry name" value="SAM_OMT_I"/>
    <property type="match status" value="1"/>
</dbReference>
<feature type="compositionally biased region" description="Low complexity" evidence="4">
    <location>
        <begin position="255"/>
        <end position="275"/>
    </location>
</feature>
<name>A0ABQ6IAQ3_9MICO</name>
<dbReference type="PANTHER" id="PTHR10509:SF85">
    <property type="entry name" value="O-METHYLTRANSFERASE RV1220C-RELATED"/>
    <property type="match status" value="1"/>
</dbReference>
<protein>
    <recommendedName>
        <fullName evidence="7">O-methyltransferase</fullName>
    </recommendedName>
</protein>
<dbReference type="InterPro" id="IPR050362">
    <property type="entry name" value="Cation-dep_OMT"/>
</dbReference>
<evidence type="ECO:0000256" key="4">
    <source>
        <dbReference type="SAM" id="MobiDB-lite"/>
    </source>
</evidence>
<organism evidence="5 6">
    <name type="scientific">Demequina litorisediminis</name>
    <dbReference type="NCBI Taxonomy" id="1849022"/>
    <lineage>
        <taxon>Bacteria</taxon>
        <taxon>Bacillati</taxon>
        <taxon>Actinomycetota</taxon>
        <taxon>Actinomycetes</taxon>
        <taxon>Micrococcales</taxon>
        <taxon>Demequinaceae</taxon>
        <taxon>Demequina</taxon>
    </lineage>
</organism>
<evidence type="ECO:0000313" key="5">
    <source>
        <dbReference type="EMBL" id="GMA34870.1"/>
    </source>
</evidence>
<keyword evidence="6" id="KW-1185">Reference proteome</keyword>
<dbReference type="PANTHER" id="PTHR10509">
    <property type="entry name" value="O-METHYLTRANSFERASE-RELATED"/>
    <property type="match status" value="1"/>
</dbReference>
<keyword evidence="1" id="KW-0489">Methyltransferase</keyword>
<dbReference type="Proteomes" id="UP001157125">
    <property type="component" value="Unassembled WGS sequence"/>
</dbReference>